<keyword evidence="3" id="KW-1185">Reference proteome</keyword>
<name>A0ABV5PW14_9ACTN</name>
<feature type="region of interest" description="Disordered" evidence="1">
    <location>
        <begin position="153"/>
        <end position="180"/>
    </location>
</feature>
<evidence type="ECO:0008006" key="4">
    <source>
        <dbReference type="Google" id="ProtNLM"/>
    </source>
</evidence>
<proteinExistence type="predicted"/>
<feature type="compositionally biased region" description="Basic and acidic residues" evidence="1">
    <location>
        <begin position="165"/>
        <end position="174"/>
    </location>
</feature>
<feature type="region of interest" description="Disordered" evidence="1">
    <location>
        <begin position="25"/>
        <end position="60"/>
    </location>
</feature>
<comment type="caution">
    <text evidence="2">The sequence shown here is derived from an EMBL/GenBank/DDBJ whole genome shotgun (WGS) entry which is preliminary data.</text>
</comment>
<accession>A0ABV5PW14</accession>
<dbReference type="Proteomes" id="UP001589646">
    <property type="component" value="Unassembled WGS sequence"/>
</dbReference>
<evidence type="ECO:0000313" key="2">
    <source>
        <dbReference type="EMBL" id="MFB9527418.1"/>
    </source>
</evidence>
<gene>
    <name evidence="2" type="ORF">ACFFRN_12410</name>
</gene>
<evidence type="ECO:0000256" key="1">
    <source>
        <dbReference type="SAM" id="MobiDB-lite"/>
    </source>
</evidence>
<reference evidence="2 3" key="1">
    <citation type="submission" date="2024-09" db="EMBL/GenBank/DDBJ databases">
        <authorList>
            <person name="Sun Q."/>
            <person name="Mori K."/>
        </authorList>
    </citation>
    <scope>NUCLEOTIDE SEQUENCE [LARGE SCALE GENOMIC DNA]</scope>
    <source>
        <strain evidence="2 3">JCM 3323</strain>
    </source>
</reference>
<dbReference type="EMBL" id="JBHMCE010000004">
    <property type="protein sequence ID" value="MFB9527418.1"/>
    <property type="molecule type" value="Genomic_DNA"/>
</dbReference>
<protein>
    <recommendedName>
        <fullName evidence="4">Core-binding (CB) domain-containing protein</fullName>
    </recommendedName>
</protein>
<sequence length="180" mass="20067">MVLRTSTPRRRLGCPWRPSCLATSIPLSTRTRRAPRAAAATGAGKPSPKRSRRPAAQPAGVPLAQIIPSWRLALEEADKSKRTLEAYIGSANDLPAYLIEHDLPTDTEGVENTHIRAFLKAEIDRTSGVSAHKKYRALARLWKWIIAEGDREHADGDRTQSTYLDRGRVADGRKDQHRRS</sequence>
<evidence type="ECO:0000313" key="3">
    <source>
        <dbReference type="Proteomes" id="UP001589646"/>
    </source>
</evidence>
<dbReference type="RefSeq" id="WP_346127439.1">
    <property type="nucleotide sequence ID" value="NZ_BAAAXC010000015.1"/>
</dbReference>
<organism evidence="2 3">
    <name type="scientific">Nonomuraea roseola</name>
    <dbReference type="NCBI Taxonomy" id="46179"/>
    <lineage>
        <taxon>Bacteria</taxon>
        <taxon>Bacillati</taxon>
        <taxon>Actinomycetota</taxon>
        <taxon>Actinomycetes</taxon>
        <taxon>Streptosporangiales</taxon>
        <taxon>Streptosporangiaceae</taxon>
        <taxon>Nonomuraea</taxon>
    </lineage>
</organism>
<feature type="compositionally biased region" description="Low complexity" evidence="1">
    <location>
        <begin position="36"/>
        <end position="46"/>
    </location>
</feature>